<dbReference type="Gramene" id="OE9A029587T1">
    <property type="protein sequence ID" value="OE9A029587C1"/>
    <property type="gene ID" value="OE9A029587"/>
</dbReference>
<dbReference type="Proteomes" id="UP000594638">
    <property type="component" value="Unassembled WGS sequence"/>
</dbReference>
<protein>
    <submittedName>
        <fullName evidence="2">Uncharacterized protein</fullName>
    </submittedName>
</protein>
<accession>A0A8S0U9F1</accession>
<evidence type="ECO:0000313" key="2">
    <source>
        <dbReference type="EMBL" id="CAA3015286.1"/>
    </source>
</evidence>
<keyword evidence="3" id="KW-1185">Reference proteome</keyword>
<comment type="caution">
    <text evidence="2">The sequence shown here is derived from an EMBL/GenBank/DDBJ whole genome shotgun (WGS) entry which is preliminary data.</text>
</comment>
<reference evidence="2 3" key="1">
    <citation type="submission" date="2019-12" db="EMBL/GenBank/DDBJ databases">
        <authorList>
            <person name="Alioto T."/>
            <person name="Alioto T."/>
            <person name="Gomez Garrido J."/>
        </authorList>
    </citation>
    <scope>NUCLEOTIDE SEQUENCE [LARGE SCALE GENOMIC DNA]</scope>
</reference>
<evidence type="ECO:0000256" key="1">
    <source>
        <dbReference type="SAM" id="MobiDB-lite"/>
    </source>
</evidence>
<dbReference type="EMBL" id="CACTIH010007541">
    <property type="protein sequence ID" value="CAA3015286.1"/>
    <property type="molecule type" value="Genomic_DNA"/>
</dbReference>
<organism evidence="2 3">
    <name type="scientific">Olea europaea subsp. europaea</name>
    <dbReference type="NCBI Taxonomy" id="158383"/>
    <lineage>
        <taxon>Eukaryota</taxon>
        <taxon>Viridiplantae</taxon>
        <taxon>Streptophyta</taxon>
        <taxon>Embryophyta</taxon>
        <taxon>Tracheophyta</taxon>
        <taxon>Spermatophyta</taxon>
        <taxon>Magnoliopsida</taxon>
        <taxon>eudicotyledons</taxon>
        <taxon>Gunneridae</taxon>
        <taxon>Pentapetalae</taxon>
        <taxon>asterids</taxon>
        <taxon>lamiids</taxon>
        <taxon>Lamiales</taxon>
        <taxon>Oleaceae</taxon>
        <taxon>Oleeae</taxon>
        <taxon>Olea</taxon>
    </lineage>
</organism>
<feature type="region of interest" description="Disordered" evidence="1">
    <location>
        <begin position="75"/>
        <end position="94"/>
    </location>
</feature>
<gene>
    <name evidence="2" type="ORF">OLEA9_A029587</name>
</gene>
<sequence length="94" mass="10436">MAFYTSIYLIFGKGFDKNGVDAAVRFGNGDRNPDVRTSCSGSFLSIVNVSPEHAGGLFFAKQKRQQWLIEEEELQRPEKGKNAASCCSARRMAK</sequence>
<name>A0A8S0U9F1_OLEEU</name>
<dbReference type="AlphaFoldDB" id="A0A8S0U9F1"/>
<proteinExistence type="predicted"/>
<evidence type="ECO:0000313" key="3">
    <source>
        <dbReference type="Proteomes" id="UP000594638"/>
    </source>
</evidence>